<gene>
    <name evidence="2" type="ORF">C4N9_12825</name>
</gene>
<dbReference type="AlphaFoldDB" id="A0A2U2C8N1"/>
<dbReference type="SUPFAM" id="SSF51182">
    <property type="entry name" value="RmlC-like cupins"/>
    <property type="match status" value="1"/>
</dbReference>
<dbReference type="EMBL" id="QEYD01000007">
    <property type="protein sequence ID" value="PWE28223.1"/>
    <property type="molecule type" value="Genomic_DNA"/>
</dbReference>
<evidence type="ECO:0000313" key="2">
    <source>
        <dbReference type="EMBL" id="PWE28223.1"/>
    </source>
</evidence>
<accession>A0A2U2C8N1</accession>
<organism evidence="2 3">
    <name type="scientific">Pararhodobacter marinus</name>
    <dbReference type="NCBI Taxonomy" id="2184063"/>
    <lineage>
        <taxon>Bacteria</taxon>
        <taxon>Pseudomonadati</taxon>
        <taxon>Pseudomonadota</taxon>
        <taxon>Alphaproteobacteria</taxon>
        <taxon>Rhodobacterales</taxon>
        <taxon>Paracoccaceae</taxon>
        <taxon>Pararhodobacter</taxon>
    </lineage>
</organism>
<dbReference type="Proteomes" id="UP000244940">
    <property type="component" value="Unassembled WGS sequence"/>
</dbReference>
<reference evidence="2 3" key="1">
    <citation type="submission" date="2018-05" db="EMBL/GenBank/DDBJ databases">
        <title>Pararhodobacter marina sp. nov., isolated from deep-sea water of the Indian Ocean.</title>
        <authorList>
            <person name="Lai Q.Sr."/>
            <person name="Liu X."/>
            <person name="Shao Z."/>
        </authorList>
    </citation>
    <scope>NUCLEOTIDE SEQUENCE [LARGE SCALE GENOMIC DNA]</scope>
    <source>
        <strain evidence="2 3">CIC4N-9</strain>
    </source>
</reference>
<sequence length="116" mass="13168">MSAQDLAFYLSTDDVEPVVSRPDPDKVVSGDPVHTSWDFEDRDGLYCGMWQSTPGAWRFAYEEWEYIRVHSGRSVLTCDDGTVIEMRAGDSVVIRPGLSGIWEVTETMLKDYVIRT</sequence>
<dbReference type="Gene3D" id="2.60.120.10">
    <property type="entry name" value="Jelly Rolls"/>
    <property type="match status" value="1"/>
</dbReference>
<feature type="domain" description="(S)-ureidoglycine aminohydrolase cupin" evidence="1">
    <location>
        <begin position="43"/>
        <end position="112"/>
    </location>
</feature>
<dbReference type="Pfam" id="PF05899">
    <property type="entry name" value="Cupin_3"/>
    <property type="match status" value="1"/>
</dbReference>
<dbReference type="InterPro" id="IPR014710">
    <property type="entry name" value="RmlC-like_jellyroll"/>
</dbReference>
<dbReference type="PANTHER" id="PTHR40943:SF2">
    <property type="entry name" value="(S)-UREIDOGLYCINE AMINOHYDROLASE CUPIN DOMAIN-CONTAINING PROTEIN"/>
    <property type="match status" value="1"/>
</dbReference>
<dbReference type="InterPro" id="IPR008579">
    <property type="entry name" value="UGlyAH_Cupin_dom"/>
</dbReference>
<evidence type="ECO:0000259" key="1">
    <source>
        <dbReference type="Pfam" id="PF05899"/>
    </source>
</evidence>
<comment type="caution">
    <text evidence="2">The sequence shown here is derived from an EMBL/GenBank/DDBJ whole genome shotgun (WGS) entry which is preliminary data.</text>
</comment>
<dbReference type="PANTHER" id="PTHR40943">
    <property type="entry name" value="CYTOPLASMIC PROTEIN-RELATED"/>
    <property type="match status" value="1"/>
</dbReference>
<dbReference type="CDD" id="cd02227">
    <property type="entry name" value="cupin_TM1112-like"/>
    <property type="match status" value="1"/>
</dbReference>
<dbReference type="RefSeq" id="WP_109533730.1">
    <property type="nucleotide sequence ID" value="NZ_CAXPUO010000036.1"/>
</dbReference>
<dbReference type="InterPro" id="IPR011051">
    <property type="entry name" value="RmlC_Cupin_sf"/>
</dbReference>
<name>A0A2U2C8N1_9RHOB</name>
<keyword evidence="3" id="KW-1185">Reference proteome</keyword>
<dbReference type="GeneID" id="94365776"/>
<protein>
    <submittedName>
        <fullName evidence="2">Cupin</fullName>
    </submittedName>
</protein>
<evidence type="ECO:0000313" key="3">
    <source>
        <dbReference type="Proteomes" id="UP000244940"/>
    </source>
</evidence>
<dbReference type="OrthoDB" id="9799053at2"/>
<proteinExistence type="predicted"/>